<dbReference type="Proteomes" id="UP000019089">
    <property type="component" value="Chromosome"/>
</dbReference>
<dbReference type="EMBL" id="CP007014">
    <property type="protein sequence ID" value="AHG43480.1"/>
    <property type="molecule type" value="Genomic_DNA"/>
</dbReference>
<dbReference type="KEGG" id="psyr:N018_01960"/>
<sequence>MNLEPPFPAGRLSLEQQLLDPLDRDQAACIQAFSKLHAGLETNCLVFDDRPHYRPIEKDVWRRGCKRLWHTH</sequence>
<dbReference type="HOGENOM" id="CLU_2719318_0_0_6"/>
<reference evidence="1 2" key="1">
    <citation type="submission" date="2013-12" db="EMBL/GenBank/DDBJ databases">
        <title>Interactions Between Genome Architecture and Virulence Genes in Pseudomonas syringae, strain CC1557 as a model.</title>
        <authorList>
            <person name="Baltrus D."/>
            <person name="Hockett K."/>
            <person name="Karlsrud E."/>
            <person name="Dougherty K."/>
            <person name="Nishimura M."/>
        </authorList>
    </citation>
    <scope>NUCLEOTIDE SEQUENCE [LARGE SCALE GENOMIC DNA]</scope>
    <source>
        <strain evidence="1 2">CC1557</strain>
    </source>
</reference>
<name>W0N1Z9_PSESX</name>
<dbReference type="AlphaFoldDB" id="W0N1Z9"/>
<accession>W0N1Z9</accession>
<gene>
    <name evidence="1" type="ORF">N018_01960</name>
</gene>
<proteinExistence type="predicted"/>
<protein>
    <submittedName>
        <fullName evidence="1">Uncharacterized protein</fullName>
    </submittedName>
</protein>
<organism evidence="1 2">
    <name type="scientific">Pseudomonas syringae CC1557</name>
    <dbReference type="NCBI Taxonomy" id="1357279"/>
    <lineage>
        <taxon>Bacteria</taxon>
        <taxon>Pseudomonadati</taxon>
        <taxon>Pseudomonadota</taxon>
        <taxon>Gammaproteobacteria</taxon>
        <taxon>Pseudomonadales</taxon>
        <taxon>Pseudomonadaceae</taxon>
        <taxon>Pseudomonas</taxon>
        <taxon>Pseudomonas syringae</taxon>
    </lineage>
</organism>
<evidence type="ECO:0000313" key="2">
    <source>
        <dbReference type="Proteomes" id="UP000019089"/>
    </source>
</evidence>
<evidence type="ECO:0000313" key="1">
    <source>
        <dbReference type="EMBL" id="AHG43480.1"/>
    </source>
</evidence>